<dbReference type="VEuPathDB" id="CryptoDB:Vbra_15356"/>
<protein>
    <recommendedName>
        <fullName evidence="4">diphthine methyl ester synthase</fullName>
        <ecNumber evidence="4">2.1.1.314</ecNumber>
    </recommendedName>
</protein>
<accession>A0A0G4FH43</accession>
<dbReference type="CDD" id="cd11647">
    <property type="entry name" value="DHP5_DphB"/>
    <property type="match status" value="1"/>
</dbReference>
<comment type="catalytic activity">
    <reaction evidence="8">
        <text>2-[(3S)-amino-3-carboxypropyl]-L-histidyl-[translation elongation factor 2] + 4 S-adenosyl-L-methionine = diphthine methyl ester-[translation elongation factor 2] + 4 S-adenosyl-L-homocysteine + 3 H(+)</text>
        <dbReference type="Rhea" id="RHEA:42652"/>
        <dbReference type="Rhea" id="RHEA-COMP:9749"/>
        <dbReference type="Rhea" id="RHEA-COMP:10173"/>
        <dbReference type="ChEBI" id="CHEBI:15378"/>
        <dbReference type="ChEBI" id="CHEBI:57856"/>
        <dbReference type="ChEBI" id="CHEBI:59789"/>
        <dbReference type="ChEBI" id="CHEBI:73995"/>
        <dbReference type="ChEBI" id="CHEBI:79005"/>
        <dbReference type="EC" id="2.1.1.314"/>
    </reaction>
</comment>
<reference evidence="11 12" key="1">
    <citation type="submission" date="2014-11" db="EMBL/GenBank/DDBJ databases">
        <authorList>
            <person name="Zhu J."/>
            <person name="Qi W."/>
            <person name="Song R."/>
        </authorList>
    </citation>
    <scope>NUCLEOTIDE SEQUENCE [LARGE SCALE GENOMIC DNA]</scope>
</reference>
<feature type="binding site" evidence="9">
    <location>
        <begin position="113"/>
        <end position="114"/>
    </location>
    <ligand>
        <name>S-adenosyl-L-methionine</name>
        <dbReference type="ChEBI" id="CHEBI:59789"/>
    </ligand>
</feature>
<dbReference type="PANTHER" id="PTHR10882">
    <property type="entry name" value="DIPHTHINE SYNTHASE"/>
    <property type="match status" value="1"/>
</dbReference>
<evidence type="ECO:0000256" key="5">
    <source>
        <dbReference type="ARBA" id="ARBA00022603"/>
    </source>
</evidence>
<feature type="binding site" evidence="9">
    <location>
        <position position="10"/>
    </location>
    <ligand>
        <name>S-adenosyl-L-methionine</name>
        <dbReference type="ChEBI" id="CHEBI:59789"/>
    </ligand>
</feature>
<dbReference type="SUPFAM" id="SSF53790">
    <property type="entry name" value="Tetrapyrrole methylase"/>
    <property type="match status" value="1"/>
</dbReference>
<evidence type="ECO:0000256" key="8">
    <source>
        <dbReference type="ARBA" id="ARBA00048752"/>
    </source>
</evidence>
<evidence type="ECO:0000256" key="4">
    <source>
        <dbReference type="ARBA" id="ARBA00011927"/>
    </source>
</evidence>
<dbReference type="PIRSF" id="PIRSF036432">
    <property type="entry name" value="Diphthine_synth"/>
    <property type="match status" value="1"/>
</dbReference>
<keyword evidence="12" id="KW-1185">Reference proteome</keyword>
<dbReference type="InterPro" id="IPR004551">
    <property type="entry name" value="Dphthn_synthase"/>
</dbReference>
<dbReference type="Proteomes" id="UP000041254">
    <property type="component" value="Unassembled WGS sequence"/>
</dbReference>
<evidence type="ECO:0000256" key="3">
    <source>
        <dbReference type="ARBA" id="ARBA00006729"/>
    </source>
</evidence>
<feature type="binding site" evidence="9">
    <location>
        <position position="245"/>
    </location>
    <ligand>
        <name>S-adenosyl-L-methionine</name>
        <dbReference type="ChEBI" id="CHEBI:59789"/>
    </ligand>
</feature>
<dbReference type="FunCoup" id="A0A0G4FH43">
    <property type="interactions" value="516"/>
</dbReference>
<dbReference type="GO" id="GO:0032259">
    <property type="term" value="P:methylation"/>
    <property type="evidence" value="ECO:0007669"/>
    <property type="project" value="UniProtKB-KW"/>
</dbReference>
<comment type="similarity">
    <text evidence="3">Belongs to the diphthine synthase family.</text>
</comment>
<dbReference type="Gene3D" id="3.30.950.10">
    <property type="entry name" value="Methyltransferase, Cobalt-precorrin-4 Transmethylase, Domain 2"/>
    <property type="match status" value="1"/>
</dbReference>
<sequence length="275" mass="31081">MVLHVIGLGLGDEKDVTIKGLEKIKAADFVYLEIYTAVLGVKKETLEAYYGQPIIEADRTLVESGCEEMLQRAKEHRVAFLVVGDPFCATTHSDLMLRAKEMDVRVDVVHNASIMNAVGICGLQMYRFGETVSIPFFEDSWRPESFYDKMVANQRMGLHTLCLLDIKVKEQTLQNMLRGNQIFEAPRFMTVNQAVDEILEVHEKRQELAQPVRGFGLARLGSDSQMIAAGTFEELRTFDFGGPLHSLVLCCPDTSLHELEMQFFDFFRTHHSLAG</sequence>
<evidence type="ECO:0000256" key="7">
    <source>
        <dbReference type="ARBA" id="ARBA00022691"/>
    </source>
</evidence>
<dbReference type="AlphaFoldDB" id="A0A0G4FH43"/>
<dbReference type="InterPro" id="IPR000878">
    <property type="entry name" value="4pyrrol_Mease"/>
</dbReference>
<dbReference type="HAMAP" id="MF_01084">
    <property type="entry name" value="Diphthine_synth"/>
    <property type="match status" value="1"/>
</dbReference>
<name>A0A0G4FH43_VITBC</name>
<dbReference type="UniPathway" id="UPA00559"/>
<feature type="binding site" evidence="9">
    <location>
        <position position="164"/>
    </location>
    <ligand>
        <name>S-adenosyl-L-methionine</name>
        <dbReference type="ChEBI" id="CHEBI:59789"/>
    </ligand>
</feature>
<dbReference type="InterPro" id="IPR014776">
    <property type="entry name" value="4pyrrole_Mease_sub2"/>
</dbReference>
<evidence type="ECO:0000313" key="11">
    <source>
        <dbReference type="EMBL" id="CEM12609.1"/>
    </source>
</evidence>
<keyword evidence="5" id="KW-0489">Methyltransferase</keyword>
<comment type="pathway">
    <text evidence="2">Protein modification; peptidyl-diphthamide biosynthesis.</text>
</comment>
<dbReference type="InterPro" id="IPR035996">
    <property type="entry name" value="4pyrrol_Methylase_sf"/>
</dbReference>
<dbReference type="Pfam" id="PF00590">
    <property type="entry name" value="TP_methylase"/>
    <property type="match status" value="1"/>
</dbReference>
<evidence type="ECO:0000256" key="2">
    <source>
        <dbReference type="ARBA" id="ARBA00005156"/>
    </source>
</evidence>
<evidence type="ECO:0000256" key="1">
    <source>
        <dbReference type="ARBA" id="ARBA00004006"/>
    </source>
</evidence>
<dbReference type="PANTHER" id="PTHR10882:SF0">
    <property type="entry name" value="DIPHTHINE METHYL ESTER SYNTHASE"/>
    <property type="match status" value="1"/>
</dbReference>
<dbReference type="GO" id="GO:0017183">
    <property type="term" value="P:protein histidyl modification to diphthamide"/>
    <property type="evidence" value="ECO:0007669"/>
    <property type="project" value="UniProtKB-UniPathway"/>
</dbReference>
<gene>
    <name evidence="11" type="ORF">Vbra_15356</name>
</gene>
<keyword evidence="7 9" id="KW-0949">S-adenosyl-L-methionine</keyword>
<evidence type="ECO:0000256" key="9">
    <source>
        <dbReference type="PIRSR" id="PIRSR036432-1"/>
    </source>
</evidence>
<evidence type="ECO:0000256" key="6">
    <source>
        <dbReference type="ARBA" id="ARBA00022679"/>
    </source>
</evidence>
<organism evidence="11 12">
    <name type="scientific">Vitrella brassicaformis (strain CCMP3155)</name>
    <dbReference type="NCBI Taxonomy" id="1169540"/>
    <lineage>
        <taxon>Eukaryota</taxon>
        <taxon>Sar</taxon>
        <taxon>Alveolata</taxon>
        <taxon>Colpodellida</taxon>
        <taxon>Vitrellaceae</taxon>
        <taxon>Vitrella</taxon>
    </lineage>
</organism>
<dbReference type="Gene3D" id="3.40.1010.10">
    <property type="entry name" value="Cobalt-precorrin-4 Transmethylase, Domain 1"/>
    <property type="match status" value="1"/>
</dbReference>
<feature type="domain" description="Tetrapyrrole methylase" evidence="10">
    <location>
        <begin position="3"/>
        <end position="175"/>
    </location>
</feature>
<evidence type="ECO:0000259" key="10">
    <source>
        <dbReference type="Pfam" id="PF00590"/>
    </source>
</evidence>
<dbReference type="NCBIfam" id="TIGR00522">
    <property type="entry name" value="dph5"/>
    <property type="match status" value="1"/>
</dbReference>
<dbReference type="PhylomeDB" id="A0A0G4FH43"/>
<dbReference type="OrthoDB" id="2516at2759"/>
<dbReference type="STRING" id="1169540.A0A0G4FH43"/>
<dbReference type="FunFam" id="3.30.950.10:FF:000004">
    <property type="entry name" value="Diphthine synthase putative"/>
    <property type="match status" value="1"/>
</dbReference>
<proteinExistence type="inferred from homology"/>
<dbReference type="InParanoid" id="A0A0G4FH43"/>
<keyword evidence="6" id="KW-0808">Transferase</keyword>
<dbReference type="OMA" id="HNASIMS"/>
<feature type="binding site" evidence="9">
    <location>
        <position position="220"/>
    </location>
    <ligand>
        <name>S-adenosyl-L-methionine</name>
        <dbReference type="ChEBI" id="CHEBI:59789"/>
    </ligand>
</feature>
<dbReference type="EMBL" id="CDMY01000436">
    <property type="protein sequence ID" value="CEM12609.1"/>
    <property type="molecule type" value="Genomic_DNA"/>
</dbReference>
<dbReference type="EC" id="2.1.1.314" evidence="4"/>
<feature type="binding site" evidence="9">
    <location>
        <position position="85"/>
    </location>
    <ligand>
        <name>S-adenosyl-L-methionine</name>
        <dbReference type="ChEBI" id="CHEBI:59789"/>
    </ligand>
</feature>
<evidence type="ECO:0000313" key="12">
    <source>
        <dbReference type="Proteomes" id="UP000041254"/>
    </source>
</evidence>
<dbReference type="FunFam" id="3.40.1010.10:FF:000004">
    <property type="entry name" value="Putative diphthine synthase"/>
    <property type="match status" value="1"/>
</dbReference>
<dbReference type="InterPro" id="IPR014777">
    <property type="entry name" value="4pyrrole_Mease_sub1"/>
</dbReference>
<comment type="function">
    <text evidence="1">S-adenosyl-L-methionine-dependent methyltransferase that catalyzes four methylations of the modified target histidine residue in translation elongation factor 2 (EF-2), to form an intermediate called diphthine methyl ester. The four successive methylation reactions represent the second step of diphthamide biosynthesis.</text>
</comment>
<dbReference type="GO" id="GO:0141133">
    <property type="term" value="F:diphthine methyl ester synthase activity"/>
    <property type="evidence" value="ECO:0007669"/>
    <property type="project" value="UniProtKB-EC"/>
</dbReference>